<keyword evidence="3 6" id="KW-1133">Transmembrane helix</keyword>
<protein>
    <recommendedName>
        <fullName evidence="9">Mid2 domain-containing protein</fullName>
    </recommendedName>
</protein>
<feature type="compositionally biased region" description="Polar residues" evidence="5">
    <location>
        <begin position="292"/>
        <end position="303"/>
    </location>
</feature>
<dbReference type="CDD" id="cd12087">
    <property type="entry name" value="TM_EGFR-like"/>
    <property type="match status" value="1"/>
</dbReference>
<sequence length="372" mass="38421">MGGPITDLGLTCPESGKFYICEDKPNRFVGCCTIDPCSTKDGLCPDNAVRPASFDPGVYDQILAQQCVDPGFLWYTCRDSSPPFMGCCSQMGCEDSGCPVDKVGVATLSSNAKQAAPFLSSDGSSSTTSSSTTSSSTTSSSTTSSSTTSSTSSTVTSTASSAVSTTLSTATTTNTSQSAAPQQSTQTPTDPPSVHKGLDKGAIGGIAVGAVAGVCMLALVAFWALRRRNNNKKPPYAFAVGRSGKDSLAEHRDRTAPSLLGGRGNAAAVEQMAELPPSPRLKSPAISELPATPSQLSISSGTTPAPRHIASLMRSQGFQGSQGPAGRESSISGFSAPTQPASHMKQEQSPLIHQTLFELEDSSSRALMGRRQ</sequence>
<accession>A0A2P4ZDA1</accession>
<keyword evidence="8" id="KW-1185">Reference proteome</keyword>
<feature type="region of interest" description="Disordered" evidence="5">
    <location>
        <begin position="272"/>
        <end position="349"/>
    </location>
</feature>
<name>A0A2P4ZDA1_9HYPO</name>
<dbReference type="AlphaFoldDB" id="A0A2P4ZDA1"/>
<evidence type="ECO:0000256" key="4">
    <source>
        <dbReference type="ARBA" id="ARBA00023136"/>
    </source>
</evidence>
<feature type="region of interest" description="Disordered" evidence="5">
    <location>
        <begin position="116"/>
        <end position="197"/>
    </location>
</feature>
<feature type="compositionally biased region" description="Low complexity" evidence="5">
    <location>
        <begin position="120"/>
        <end position="188"/>
    </location>
</feature>
<proteinExistence type="predicted"/>
<dbReference type="STRING" id="398673.A0A2P4ZDA1"/>
<evidence type="ECO:0000256" key="1">
    <source>
        <dbReference type="ARBA" id="ARBA00004167"/>
    </source>
</evidence>
<feature type="transmembrane region" description="Helical" evidence="6">
    <location>
        <begin position="202"/>
        <end position="225"/>
    </location>
</feature>
<dbReference type="GeneID" id="29987003"/>
<dbReference type="GO" id="GO:0071944">
    <property type="term" value="C:cell periphery"/>
    <property type="evidence" value="ECO:0007669"/>
    <property type="project" value="UniProtKB-ARBA"/>
</dbReference>
<keyword evidence="4 6" id="KW-0472">Membrane</keyword>
<evidence type="ECO:0000256" key="2">
    <source>
        <dbReference type="ARBA" id="ARBA00022692"/>
    </source>
</evidence>
<feature type="compositionally biased region" description="Polar residues" evidence="5">
    <location>
        <begin position="313"/>
        <end position="322"/>
    </location>
</feature>
<evidence type="ECO:0000313" key="8">
    <source>
        <dbReference type="Proteomes" id="UP000054821"/>
    </source>
</evidence>
<comment type="subcellular location">
    <subcellularLocation>
        <location evidence="1">Membrane</location>
        <topology evidence="1">Single-pass membrane protein</topology>
    </subcellularLocation>
</comment>
<reference evidence="7 8" key="1">
    <citation type="journal article" date="2016" name="Genome Announc.">
        <title>Draft Whole-Genome Sequence of Trichoderma gamsii T6085, a Promising Biocontrol Agent of Fusarium Head Blight on Wheat.</title>
        <authorList>
            <person name="Baroncelli R."/>
            <person name="Zapparata A."/>
            <person name="Piaggeschi G."/>
            <person name="Sarrocco S."/>
            <person name="Vannacci G."/>
        </authorList>
    </citation>
    <scope>NUCLEOTIDE SEQUENCE [LARGE SCALE GENOMIC DNA]</scope>
    <source>
        <strain evidence="7 8">T6085</strain>
    </source>
</reference>
<dbReference type="RefSeq" id="XP_018659810.1">
    <property type="nucleotide sequence ID" value="XM_018806920.1"/>
</dbReference>
<dbReference type="EMBL" id="JPDN02000040">
    <property type="protein sequence ID" value="PON22259.1"/>
    <property type="molecule type" value="Genomic_DNA"/>
</dbReference>
<keyword evidence="2 6" id="KW-0812">Transmembrane</keyword>
<comment type="caution">
    <text evidence="7">The sequence shown here is derived from an EMBL/GenBank/DDBJ whole genome shotgun (WGS) entry which is preliminary data.</text>
</comment>
<evidence type="ECO:0000256" key="5">
    <source>
        <dbReference type="SAM" id="MobiDB-lite"/>
    </source>
</evidence>
<feature type="compositionally biased region" description="Polar residues" evidence="5">
    <location>
        <begin position="329"/>
        <end position="349"/>
    </location>
</feature>
<evidence type="ECO:0008006" key="9">
    <source>
        <dbReference type="Google" id="ProtNLM"/>
    </source>
</evidence>
<dbReference type="GO" id="GO:0016020">
    <property type="term" value="C:membrane"/>
    <property type="evidence" value="ECO:0007669"/>
    <property type="project" value="UniProtKB-SubCell"/>
</dbReference>
<dbReference type="PANTHER" id="PTHR15549">
    <property type="entry name" value="PAIRED IMMUNOGLOBULIN-LIKE TYPE 2 RECEPTOR"/>
    <property type="match status" value="1"/>
</dbReference>
<organism evidence="7 8">
    <name type="scientific">Trichoderma gamsii</name>
    <dbReference type="NCBI Taxonomy" id="398673"/>
    <lineage>
        <taxon>Eukaryota</taxon>
        <taxon>Fungi</taxon>
        <taxon>Dikarya</taxon>
        <taxon>Ascomycota</taxon>
        <taxon>Pezizomycotina</taxon>
        <taxon>Sordariomycetes</taxon>
        <taxon>Hypocreomycetidae</taxon>
        <taxon>Hypocreales</taxon>
        <taxon>Hypocreaceae</taxon>
        <taxon>Trichoderma</taxon>
    </lineage>
</organism>
<dbReference type="Proteomes" id="UP000054821">
    <property type="component" value="Unassembled WGS sequence"/>
</dbReference>
<evidence type="ECO:0000256" key="6">
    <source>
        <dbReference type="SAM" id="Phobius"/>
    </source>
</evidence>
<dbReference type="InterPro" id="IPR051694">
    <property type="entry name" value="Immunoregulatory_rcpt-like"/>
</dbReference>
<evidence type="ECO:0000313" key="7">
    <source>
        <dbReference type="EMBL" id="PON22259.1"/>
    </source>
</evidence>
<gene>
    <name evidence="7" type="ORF">TGAM01_v208940</name>
</gene>
<evidence type="ECO:0000256" key="3">
    <source>
        <dbReference type="ARBA" id="ARBA00022989"/>
    </source>
</evidence>
<dbReference type="PANTHER" id="PTHR15549:SF30">
    <property type="entry name" value="MID2 DOMAIN-CONTAINING PROTEIN"/>
    <property type="match status" value="1"/>
</dbReference>